<evidence type="ECO:0000313" key="2">
    <source>
        <dbReference type="EMBL" id="MFC4912373.1"/>
    </source>
</evidence>
<dbReference type="Proteomes" id="UP001595872">
    <property type="component" value="Unassembled WGS sequence"/>
</dbReference>
<protein>
    <recommendedName>
        <fullName evidence="4">DUF4190 domain-containing protein</fullName>
    </recommendedName>
</protein>
<keyword evidence="1" id="KW-0472">Membrane</keyword>
<name>A0ABV9U8Y3_9ACTN</name>
<evidence type="ECO:0008006" key="4">
    <source>
        <dbReference type="Google" id="ProtNLM"/>
    </source>
</evidence>
<sequence>MTMPGYQTRTPPKAPERRGLATASLVLGLVGLPCLLLCGLGLAAALVGLVLGVVAATRGQPRHLAIAGIICSAVTLAVGTVALVWLLSKAAGCADTSRYPDDYARRQCIDREFPFTHGSEADESDTYVR</sequence>
<feature type="transmembrane region" description="Helical" evidence="1">
    <location>
        <begin position="64"/>
        <end position="87"/>
    </location>
</feature>
<comment type="caution">
    <text evidence="2">The sequence shown here is derived from an EMBL/GenBank/DDBJ whole genome shotgun (WGS) entry which is preliminary data.</text>
</comment>
<dbReference type="RefSeq" id="WP_378262219.1">
    <property type="nucleotide sequence ID" value="NZ_JBHSIT010000012.1"/>
</dbReference>
<reference evidence="3" key="1">
    <citation type="journal article" date="2019" name="Int. J. Syst. Evol. Microbiol.">
        <title>The Global Catalogue of Microorganisms (GCM) 10K type strain sequencing project: providing services to taxonomists for standard genome sequencing and annotation.</title>
        <authorList>
            <consortium name="The Broad Institute Genomics Platform"/>
            <consortium name="The Broad Institute Genome Sequencing Center for Infectious Disease"/>
            <person name="Wu L."/>
            <person name="Ma J."/>
        </authorList>
    </citation>
    <scope>NUCLEOTIDE SEQUENCE [LARGE SCALE GENOMIC DNA]</scope>
    <source>
        <strain evidence="3">KLKA75</strain>
    </source>
</reference>
<proteinExistence type="predicted"/>
<gene>
    <name evidence="2" type="ORF">ACFPCY_34085</name>
</gene>
<feature type="transmembrane region" description="Helical" evidence="1">
    <location>
        <begin position="20"/>
        <end position="52"/>
    </location>
</feature>
<accession>A0ABV9U8Y3</accession>
<keyword evidence="1" id="KW-0812">Transmembrane</keyword>
<organism evidence="2 3">
    <name type="scientific">Actinomadura gamaensis</name>
    <dbReference type="NCBI Taxonomy" id="1763541"/>
    <lineage>
        <taxon>Bacteria</taxon>
        <taxon>Bacillati</taxon>
        <taxon>Actinomycetota</taxon>
        <taxon>Actinomycetes</taxon>
        <taxon>Streptosporangiales</taxon>
        <taxon>Thermomonosporaceae</taxon>
        <taxon>Actinomadura</taxon>
    </lineage>
</organism>
<keyword evidence="3" id="KW-1185">Reference proteome</keyword>
<dbReference type="EMBL" id="JBHSIT010000012">
    <property type="protein sequence ID" value="MFC4912373.1"/>
    <property type="molecule type" value="Genomic_DNA"/>
</dbReference>
<keyword evidence="1" id="KW-1133">Transmembrane helix</keyword>
<evidence type="ECO:0000256" key="1">
    <source>
        <dbReference type="SAM" id="Phobius"/>
    </source>
</evidence>
<evidence type="ECO:0000313" key="3">
    <source>
        <dbReference type="Proteomes" id="UP001595872"/>
    </source>
</evidence>